<dbReference type="GO" id="GO:0016020">
    <property type="term" value="C:membrane"/>
    <property type="evidence" value="ECO:0007669"/>
    <property type="project" value="InterPro"/>
</dbReference>
<evidence type="ECO:0008006" key="5">
    <source>
        <dbReference type="Google" id="ProtNLM"/>
    </source>
</evidence>
<feature type="transmembrane region" description="Helical" evidence="2">
    <location>
        <begin position="80"/>
        <end position="98"/>
    </location>
</feature>
<keyword evidence="2" id="KW-1133">Transmembrane helix</keyword>
<evidence type="ECO:0000256" key="2">
    <source>
        <dbReference type="SAM" id="Phobius"/>
    </source>
</evidence>
<dbReference type="SUPFAM" id="SSF48652">
    <property type="entry name" value="Tetraspanin"/>
    <property type="match status" value="1"/>
</dbReference>
<feature type="transmembrane region" description="Helical" evidence="2">
    <location>
        <begin position="7"/>
        <end position="28"/>
    </location>
</feature>
<accession>A0A2P7YW06</accession>
<sequence length="294" mass="32564">MALKRRQIAIIVSVIWLGILTVIAAYALNSSSKYSLPIPNALSALTLAMPSVAGITIEISNAFATALATSPKHRKTDTSTIPPVLLPGTITLALLLIYETVIGTLAGTRISPIDGLNCALREKWQELYHDRNADRVKKIQDAFQCCGFSGARDMAWPFDSPDACQLNYRTERASGCLDSWRGEERTVGALMLVVAIGTFVWMVAVVATPVAQPKPLRQILQIAPVDGDEEDRIAYSRYRDQLDEEDEEGDETSIRREITNLNSQSNLASLVEGNRSRPSVYVNDQDRQDRWRND</sequence>
<keyword evidence="2" id="KW-0472">Membrane</keyword>
<feature type="transmembrane region" description="Helical" evidence="2">
    <location>
        <begin position="187"/>
        <end position="211"/>
    </location>
</feature>
<dbReference type="Proteomes" id="UP000243723">
    <property type="component" value="Unassembled WGS sequence"/>
</dbReference>
<proteinExistence type="predicted"/>
<keyword evidence="4" id="KW-1185">Reference proteome</keyword>
<dbReference type="EMBL" id="NHZQ01000363">
    <property type="protein sequence ID" value="PSK40146.1"/>
    <property type="molecule type" value="Genomic_DNA"/>
</dbReference>
<dbReference type="STRING" id="40998.A0A2P7YW06"/>
<keyword evidence="2" id="KW-0812">Transmembrane</keyword>
<evidence type="ECO:0000313" key="4">
    <source>
        <dbReference type="Proteomes" id="UP000243723"/>
    </source>
</evidence>
<gene>
    <name evidence="3" type="ORF">B9Z65_8086</name>
</gene>
<name>A0A2P7YW06_9PEZI</name>
<feature type="region of interest" description="Disordered" evidence="1">
    <location>
        <begin position="274"/>
        <end position="294"/>
    </location>
</feature>
<feature type="transmembrane region" description="Helical" evidence="2">
    <location>
        <begin position="48"/>
        <end position="68"/>
    </location>
</feature>
<comment type="caution">
    <text evidence="3">The sequence shown here is derived from an EMBL/GenBank/DDBJ whole genome shotgun (WGS) entry which is preliminary data.</text>
</comment>
<feature type="compositionally biased region" description="Basic and acidic residues" evidence="1">
    <location>
        <begin position="284"/>
        <end position="294"/>
    </location>
</feature>
<feature type="compositionally biased region" description="Acidic residues" evidence="1">
    <location>
        <begin position="242"/>
        <end position="251"/>
    </location>
</feature>
<dbReference type="AlphaFoldDB" id="A0A2P7YW06"/>
<protein>
    <recommendedName>
        <fullName evidence="5">Tetraspanin Tsp3</fullName>
    </recommendedName>
</protein>
<dbReference type="InterPro" id="IPR008952">
    <property type="entry name" value="Tetraspanin_EC2_sf"/>
</dbReference>
<evidence type="ECO:0000256" key="1">
    <source>
        <dbReference type="SAM" id="MobiDB-lite"/>
    </source>
</evidence>
<evidence type="ECO:0000313" key="3">
    <source>
        <dbReference type="EMBL" id="PSK40146.1"/>
    </source>
</evidence>
<organism evidence="3 4">
    <name type="scientific">Elsinoe australis</name>
    <dbReference type="NCBI Taxonomy" id="40998"/>
    <lineage>
        <taxon>Eukaryota</taxon>
        <taxon>Fungi</taxon>
        <taxon>Dikarya</taxon>
        <taxon>Ascomycota</taxon>
        <taxon>Pezizomycotina</taxon>
        <taxon>Dothideomycetes</taxon>
        <taxon>Dothideomycetidae</taxon>
        <taxon>Myriangiales</taxon>
        <taxon>Elsinoaceae</taxon>
        <taxon>Elsinoe</taxon>
    </lineage>
</organism>
<reference evidence="3 4" key="1">
    <citation type="submission" date="2017-05" db="EMBL/GenBank/DDBJ databases">
        <title>Draft genome sequence of Elsinoe australis.</title>
        <authorList>
            <person name="Cheng Q."/>
        </authorList>
    </citation>
    <scope>NUCLEOTIDE SEQUENCE [LARGE SCALE GENOMIC DNA]</scope>
    <source>
        <strain evidence="3 4">NL1</strain>
    </source>
</reference>
<dbReference type="OrthoDB" id="71600at2759"/>
<feature type="region of interest" description="Disordered" evidence="1">
    <location>
        <begin position="238"/>
        <end position="258"/>
    </location>
</feature>